<dbReference type="EMBL" id="VOIH02000002">
    <property type="protein sequence ID" value="KAF3455098.1"/>
    <property type="molecule type" value="Genomic_DNA"/>
</dbReference>
<organism evidence="10 11">
    <name type="scientific">Rhamnella rubrinervis</name>
    <dbReference type="NCBI Taxonomy" id="2594499"/>
    <lineage>
        <taxon>Eukaryota</taxon>
        <taxon>Viridiplantae</taxon>
        <taxon>Streptophyta</taxon>
        <taxon>Embryophyta</taxon>
        <taxon>Tracheophyta</taxon>
        <taxon>Spermatophyta</taxon>
        <taxon>Magnoliopsida</taxon>
        <taxon>eudicotyledons</taxon>
        <taxon>Gunneridae</taxon>
        <taxon>Pentapetalae</taxon>
        <taxon>rosids</taxon>
        <taxon>fabids</taxon>
        <taxon>Rosales</taxon>
        <taxon>Rhamnaceae</taxon>
        <taxon>rhamnoid group</taxon>
        <taxon>Rhamneae</taxon>
        <taxon>Rhamnella</taxon>
    </lineage>
</organism>
<feature type="signal peptide" evidence="9">
    <location>
        <begin position="1"/>
        <end position="26"/>
    </location>
</feature>
<evidence type="ECO:0000256" key="5">
    <source>
        <dbReference type="ARBA" id="ARBA00022641"/>
    </source>
</evidence>
<feature type="chain" id="PRO_5035489544" description="Phytosulfokine" evidence="9">
    <location>
        <begin position="27"/>
        <end position="95"/>
    </location>
</feature>
<evidence type="ECO:0000256" key="8">
    <source>
        <dbReference type="ARBA" id="ARBA00023030"/>
    </source>
</evidence>
<gene>
    <name evidence="10" type="ORF">FNV43_RR05546</name>
</gene>
<comment type="similarity">
    <text evidence="2 9">Belongs to the phytosulfokine family.</text>
</comment>
<comment type="subcellular location">
    <subcellularLocation>
        <location evidence="1 9">Secreted</location>
    </subcellularLocation>
</comment>
<keyword evidence="11" id="KW-1185">Reference proteome</keyword>
<comment type="PTM">
    <text evidence="9">PSK-alpha is produced by endopeptidase digestion. PSK-beta is produced from PSK-alpha by exopeptidase digestion.</text>
</comment>
<keyword evidence="8 9" id="KW-0339">Growth factor</keyword>
<comment type="function">
    <text evidence="9">Promotes plant cell differentiation, organogenesis and somatic embryogenesis as well as cell proliferation.</text>
</comment>
<proteinExistence type="inferred from homology"/>
<comment type="caution">
    <text evidence="10">The sequence shown here is derived from an EMBL/GenBank/DDBJ whole genome shotgun (WGS) entry which is preliminary data.</text>
</comment>
<dbReference type="AlphaFoldDB" id="A0A8K0HP68"/>
<keyword evidence="5 9" id="KW-0765">Sulfation</keyword>
<keyword evidence="7 9" id="KW-0221">Differentiation</keyword>
<evidence type="ECO:0000313" key="11">
    <source>
        <dbReference type="Proteomes" id="UP000796880"/>
    </source>
</evidence>
<evidence type="ECO:0000256" key="3">
    <source>
        <dbReference type="ARBA" id="ARBA00022473"/>
    </source>
</evidence>
<dbReference type="Pfam" id="PF06404">
    <property type="entry name" value="PSK"/>
    <property type="match status" value="1"/>
</dbReference>
<dbReference type="GO" id="GO:0005576">
    <property type="term" value="C:extracellular region"/>
    <property type="evidence" value="ECO:0007669"/>
    <property type="project" value="UniProtKB-SubCell"/>
</dbReference>
<dbReference type="GO" id="GO:0030154">
    <property type="term" value="P:cell differentiation"/>
    <property type="evidence" value="ECO:0007669"/>
    <property type="project" value="UniProtKB-UniRule"/>
</dbReference>
<dbReference type="GO" id="GO:0008083">
    <property type="term" value="F:growth factor activity"/>
    <property type="evidence" value="ECO:0007669"/>
    <property type="project" value="UniProtKB-UniRule"/>
</dbReference>
<evidence type="ECO:0000256" key="1">
    <source>
        <dbReference type="ARBA" id="ARBA00004613"/>
    </source>
</evidence>
<evidence type="ECO:0000313" key="10">
    <source>
        <dbReference type="EMBL" id="KAF3455098.1"/>
    </source>
</evidence>
<evidence type="ECO:0000256" key="4">
    <source>
        <dbReference type="ARBA" id="ARBA00022525"/>
    </source>
</evidence>
<dbReference type="PANTHER" id="PTHR33285">
    <property type="entry name" value="PHYTOSULFOKINES 3"/>
    <property type="match status" value="1"/>
</dbReference>
<dbReference type="InterPro" id="IPR009438">
    <property type="entry name" value="Phytosulfokine"/>
</dbReference>
<protein>
    <recommendedName>
        <fullName evidence="9">Phytosulfokine</fullName>
    </recommendedName>
    <component>
        <recommendedName>
            <fullName evidence="9">Phytosulfokine-alpha</fullName>
            <shortName evidence="9">PSK-alpha</shortName>
            <shortName evidence="9">Phytosulfokine-a</shortName>
        </recommendedName>
    </component>
    <component>
        <recommendedName>
            <fullName evidence="9">Phytosulfokine-beta</fullName>
            <shortName evidence="9">PSK-beta</shortName>
            <shortName evidence="9">Phytosulfokine-b</shortName>
        </recommendedName>
    </component>
</protein>
<keyword evidence="3 9" id="KW-0217">Developmental protein</keyword>
<comment type="PTM">
    <text evidence="9">Sulfation is important for activity and for the binding to a putative membrane receptor.</text>
</comment>
<dbReference type="OrthoDB" id="1914102at2759"/>
<reference evidence="10" key="1">
    <citation type="submission" date="2020-03" db="EMBL/GenBank/DDBJ databases">
        <title>A high-quality chromosome-level genome assembly of a woody plant with both climbing and erect habits, Rhamnella rubrinervis.</title>
        <authorList>
            <person name="Lu Z."/>
            <person name="Yang Y."/>
            <person name="Zhu X."/>
            <person name="Sun Y."/>
        </authorList>
    </citation>
    <scope>NUCLEOTIDE SEQUENCE</scope>
    <source>
        <strain evidence="10">BYM</strain>
        <tissue evidence="10">Leaf</tissue>
    </source>
</reference>
<dbReference type="GO" id="GO:0008283">
    <property type="term" value="P:cell population proliferation"/>
    <property type="evidence" value="ECO:0007669"/>
    <property type="project" value="UniProtKB-UniRule"/>
</dbReference>
<evidence type="ECO:0000256" key="2">
    <source>
        <dbReference type="ARBA" id="ARBA00010781"/>
    </source>
</evidence>
<evidence type="ECO:0000256" key="9">
    <source>
        <dbReference type="RuleBase" id="RU368031"/>
    </source>
</evidence>
<name>A0A8K0HP68_9ROSA</name>
<keyword evidence="6 9" id="KW-0732">Signal</keyword>
<evidence type="ECO:0000256" key="6">
    <source>
        <dbReference type="ARBA" id="ARBA00022729"/>
    </source>
</evidence>
<dbReference type="PANTHER" id="PTHR33285:SF22">
    <property type="entry name" value="PHYTOSULFOKINES 6-RELATED"/>
    <property type="match status" value="1"/>
</dbReference>
<accession>A0A8K0HP68</accession>
<sequence>MKKQSVYSAAILLFLLFIISSSKSSARFLETKQGEEDKKLNEIISGTSLLELESNEETADLMGIEECDKEDDKCLKGRIMAEAHLDYIYTQHHKP</sequence>
<evidence type="ECO:0000256" key="7">
    <source>
        <dbReference type="ARBA" id="ARBA00022782"/>
    </source>
</evidence>
<dbReference type="Proteomes" id="UP000796880">
    <property type="component" value="Unassembled WGS sequence"/>
</dbReference>
<keyword evidence="4 9" id="KW-0964">Secreted</keyword>